<dbReference type="CDD" id="cd09021">
    <property type="entry name" value="Aldose_epim_Ec_YphB"/>
    <property type="match status" value="1"/>
</dbReference>
<gene>
    <name evidence="1" type="primary">galM</name>
    <name evidence="1" type="ORF">NTH_01478</name>
</gene>
<reference evidence="1 2" key="1">
    <citation type="submission" date="2018-07" db="EMBL/GenBank/DDBJ databases">
        <title>Genome sequence of Nitratireductor thuwali#1536.</title>
        <authorList>
            <person name="Michoud G."/>
            <person name="Merlino G."/>
            <person name="Sefrji F.O."/>
            <person name="Daffonchio D."/>
        </authorList>
    </citation>
    <scope>NUCLEOTIDE SEQUENCE [LARGE SCALE GENOMIC DNA]</scope>
    <source>
        <strain evidence="2">Nit1536</strain>
    </source>
</reference>
<evidence type="ECO:0000313" key="2">
    <source>
        <dbReference type="Proteomes" id="UP001342418"/>
    </source>
</evidence>
<dbReference type="Proteomes" id="UP001342418">
    <property type="component" value="Chromosome"/>
</dbReference>
<dbReference type="EC" id="5.1.3.3" evidence="1"/>
<sequence length="313" mass="33914">MGIGGDGRVARLLELSDTHSRVTVAPALGGGLTSFDAKLSVCLVPVLRNAKPGAEVFGLASNILVPFSNRISGGGFIFDQAFHAVPCNIDGQEFPIHGDAFLREWKVLAATRTSATLSLPDGGIGPFRYAAELTYALENGTLLARARVINTGPRLPFGGGFHPWFPRREGTGLAFDATHVWLEDARHLPTEQRPIEVAADFDFRRLRALPRRWINNAYTGWRGSATVLQPDLGLSVKITAPDMGVAIVFSPDGDADFFCFEPVTHAVDAFNQQGMPGLRILEPGAEMAMEMRIAWRPETVGAAGMVPNSVWYN</sequence>
<organism evidence="1 2">
    <name type="scientific">Nitratireductor thuwali</name>
    <dbReference type="NCBI Taxonomy" id="2267699"/>
    <lineage>
        <taxon>Bacteria</taxon>
        <taxon>Pseudomonadati</taxon>
        <taxon>Pseudomonadota</taxon>
        <taxon>Alphaproteobacteria</taxon>
        <taxon>Hyphomicrobiales</taxon>
        <taxon>Phyllobacteriaceae</taxon>
        <taxon>Nitratireductor</taxon>
    </lineage>
</organism>
<dbReference type="EMBL" id="CP030941">
    <property type="protein sequence ID" value="UUP17027.1"/>
    <property type="molecule type" value="Genomic_DNA"/>
</dbReference>
<evidence type="ECO:0000313" key="1">
    <source>
        <dbReference type="EMBL" id="UUP17027.1"/>
    </source>
</evidence>
<dbReference type="GO" id="GO:0004034">
    <property type="term" value="F:aldose 1-epimerase activity"/>
    <property type="evidence" value="ECO:0007669"/>
    <property type="project" value="UniProtKB-EC"/>
</dbReference>
<dbReference type="InterPro" id="IPR014718">
    <property type="entry name" value="GH-type_carb-bd"/>
</dbReference>
<dbReference type="InterPro" id="IPR011013">
    <property type="entry name" value="Gal_mutarotase_sf_dom"/>
</dbReference>
<dbReference type="RefSeq" id="WP_338529399.1">
    <property type="nucleotide sequence ID" value="NZ_CP030941.1"/>
</dbReference>
<proteinExistence type="predicted"/>
<dbReference type="InterPro" id="IPR008183">
    <property type="entry name" value="Aldose_1/G6P_1-epimerase"/>
</dbReference>
<accession>A0ABY5MHZ0</accession>
<name>A0ABY5MHZ0_9HYPH</name>
<dbReference type="Gene3D" id="2.70.98.10">
    <property type="match status" value="1"/>
</dbReference>
<protein>
    <submittedName>
        <fullName evidence="1">Aldose 1-epimerase</fullName>
        <ecNumber evidence="1">5.1.3.3</ecNumber>
    </submittedName>
</protein>
<keyword evidence="1" id="KW-0413">Isomerase</keyword>
<dbReference type="Pfam" id="PF01263">
    <property type="entry name" value="Aldose_epim"/>
    <property type="match status" value="1"/>
</dbReference>
<keyword evidence="2" id="KW-1185">Reference proteome</keyword>
<dbReference type="SUPFAM" id="SSF74650">
    <property type="entry name" value="Galactose mutarotase-like"/>
    <property type="match status" value="1"/>
</dbReference>